<dbReference type="EMBL" id="CABIKO010000120">
    <property type="protein sequence ID" value="VVA27317.1"/>
    <property type="molecule type" value="Genomic_DNA"/>
</dbReference>
<dbReference type="Gramene" id="VVA27317">
    <property type="protein sequence ID" value="VVA27317"/>
    <property type="gene ID" value="Prudul26B012942"/>
</dbReference>
<reference evidence="3" key="1">
    <citation type="journal article" date="2020" name="Plant J.">
        <title>Transposons played a major role in the diversification between the closely related almond and peach genomes: results from the almond genome sequence.</title>
        <authorList>
            <person name="Alioto T."/>
            <person name="Alexiou K.G."/>
            <person name="Bardil A."/>
            <person name="Barteri F."/>
            <person name="Castanera R."/>
            <person name="Cruz F."/>
            <person name="Dhingra A."/>
            <person name="Duval H."/>
            <person name="Fernandez I Marti A."/>
            <person name="Frias L."/>
            <person name="Galan B."/>
            <person name="Garcia J.L."/>
            <person name="Howad W."/>
            <person name="Gomez-Garrido J."/>
            <person name="Gut M."/>
            <person name="Julca I."/>
            <person name="Morata J."/>
            <person name="Puigdomenech P."/>
            <person name="Ribeca P."/>
            <person name="Rubio Cabetas M.J."/>
            <person name="Vlasova A."/>
            <person name="Wirthensohn M."/>
            <person name="Garcia-Mas J."/>
            <person name="Gabaldon T."/>
            <person name="Casacuberta J.M."/>
            <person name="Arus P."/>
        </authorList>
    </citation>
    <scope>NUCLEOTIDE SEQUENCE [LARGE SCALE GENOMIC DNA]</scope>
    <source>
        <strain evidence="3">cv. Texas</strain>
    </source>
</reference>
<feature type="compositionally biased region" description="Basic and acidic residues" evidence="1">
    <location>
        <begin position="42"/>
        <end position="60"/>
    </location>
</feature>
<dbReference type="AlphaFoldDB" id="A0A5E4FH81"/>
<dbReference type="InParanoid" id="A0A5E4FH81"/>
<evidence type="ECO:0000313" key="2">
    <source>
        <dbReference type="EMBL" id="VVA27317.1"/>
    </source>
</evidence>
<accession>A0A5E4FH81</accession>
<feature type="region of interest" description="Disordered" evidence="1">
    <location>
        <begin position="37"/>
        <end position="60"/>
    </location>
</feature>
<feature type="region of interest" description="Disordered" evidence="1">
    <location>
        <begin position="1"/>
        <end position="20"/>
    </location>
</feature>
<organism evidence="2 3">
    <name type="scientific">Prunus dulcis</name>
    <name type="common">Almond</name>
    <name type="synonym">Amygdalus dulcis</name>
    <dbReference type="NCBI Taxonomy" id="3755"/>
    <lineage>
        <taxon>Eukaryota</taxon>
        <taxon>Viridiplantae</taxon>
        <taxon>Streptophyta</taxon>
        <taxon>Embryophyta</taxon>
        <taxon>Tracheophyta</taxon>
        <taxon>Spermatophyta</taxon>
        <taxon>Magnoliopsida</taxon>
        <taxon>eudicotyledons</taxon>
        <taxon>Gunneridae</taxon>
        <taxon>Pentapetalae</taxon>
        <taxon>rosids</taxon>
        <taxon>fabids</taxon>
        <taxon>Rosales</taxon>
        <taxon>Rosaceae</taxon>
        <taxon>Amygdaloideae</taxon>
        <taxon>Amygdaleae</taxon>
        <taxon>Prunus</taxon>
    </lineage>
</organism>
<protein>
    <submittedName>
        <fullName evidence="2">Uncharacterized protein</fullName>
    </submittedName>
</protein>
<evidence type="ECO:0000313" key="3">
    <source>
        <dbReference type="Proteomes" id="UP000327085"/>
    </source>
</evidence>
<evidence type="ECO:0000256" key="1">
    <source>
        <dbReference type="SAM" id="MobiDB-lite"/>
    </source>
</evidence>
<gene>
    <name evidence="2" type="ORF">ALMOND_2B012942</name>
</gene>
<dbReference type="Proteomes" id="UP000327085">
    <property type="component" value="Chromosome 2"/>
</dbReference>
<proteinExistence type="predicted"/>
<sequence>MARLDEEDRTHGDGEPITRDEFNTAIKGLCQMILTLGNQARPNEDRGEDRHNERHPLRRP</sequence>
<name>A0A5E4FH81_PRUDU</name>